<dbReference type="PANTHER" id="PTHR36115:SF6">
    <property type="entry name" value="PROLINE-RICH ANTIGEN HOMOLOG"/>
    <property type="match status" value="1"/>
</dbReference>
<keyword evidence="10" id="KW-1185">Reference proteome</keyword>
<evidence type="ECO:0000256" key="1">
    <source>
        <dbReference type="ARBA" id="ARBA00004651"/>
    </source>
</evidence>
<keyword evidence="5 7" id="KW-0472">Membrane</keyword>
<feature type="region of interest" description="Disordered" evidence="6">
    <location>
        <begin position="163"/>
        <end position="191"/>
    </location>
</feature>
<dbReference type="Pfam" id="PF06271">
    <property type="entry name" value="RDD"/>
    <property type="match status" value="1"/>
</dbReference>
<sequence>MGPSAPSLRYYGRRLLAGLVDLILMAGLQFGLVRSINALFPPTHPGHHFSAEGLLLFGLLSPLAWFTYAVLPLARSGTTLGKEMLGLRVVDQKGRNPSLAQAFLRESAGRWLNAVALNLGFLLMFWDRDHQALHDMVADTFVVLRRPRLRPVGLRGVPAQDELFGGNPAVNEPEAHRPYPQHQQLYPERRD</sequence>
<protein>
    <submittedName>
        <fullName evidence="9">RDD family protein</fullName>
    </submittedName>
</protein>
<name>A0A399ENF4_9DEIN</name>
<evidence type="ECO:0000313" key="10">
    <source>
        <dbReference type="Proteomes" id="UP000265800"/>
    </source>
</evidence>
<feature type="domain" description="RDD" evidence="8">
    <location>
        <begin position="12"/>
        <end position="138"/>
    </location>
</feature>
<feature type="transmembrane region" description="Helical" evidence="7">
    <location>
        <begin position="15"/>
        <end position="33"/>
    </location>
</feature>
<dbReference type="InterPro" id="IPR051791">
    <property type="entry name" value="Pra-immunoreactive"/>
</dbReference>
<evidence type="ECO:0000256" key="6">
    <source>
        <dbReference type="SAM" id="MobiDB-lite"/>
    </source>
</evidence>
<organism evidence="9 10">
    <name type="scientific">Meiothermus luteus</name>
    <dbReference type="NCBI Taxonomy" id="2026184"/>
    <lineage>
        <taxon>Bacteria</taxon>
        <taxon>Thermotogati</taxon>
        <taxon>Deinococcota</taxon>
        <taxon>Deinococci</taxon>
        <taxon>Thermales</taxon>
        <taxon>Thermaceae</taxon>
        <taxon>Meiothermus</taxon>
    </lineage>
</organism>
<dbReference type="Proteomes" id="UP000265800">
    <property type="component" value="Unassembled WGS sequence"/>
</dbReference>
<gene>
    <name evidence="9" type="ORF">Mlute_01705</name>
</gene>
<dbReference type="InterPro" id="IPR010432">
    <property type="entry name" value="RDD"/>
</dbReference>
<evidence type="ECO:0000256" key="4">
    <source>
        <dbReference type="ARBA" id="ARBA00022989"/>
    </source>
</evidence>
<dbReference type="EMBL" id="QWKZ01000051">
    <property type="protein sequence ID" value="RIH85053.1"/>
    <property type="molecule type" value="Genomic_DNA"/>
</dbReference>
<evidence type="ECO:0000256" key="5">
    <source>
        <dbReference type="ARBA" id="ARBA00023136"/>
    </source>
</evidence>
<dbReference type="GO" id="GO:0005886">
    <property type="term" value="C:plasma membrane"/>
    <property type="evidence" value="ECO:0007669"/>
    <property type="project" value="UniProtKB-SubCell"/>
</dbReference>
<dbReference type="PANTHER" id="PTHR36115">
    <property type="entry name" value="PROLINE-RICH ANTIGEN HOMOLOG-RELATED"/>
    <property type="match status" value="1"/>
</dbReference>
<proteinExistence type="predicted"/>
<evidence type="ECO:0000256" key="2">
    <source>
        <dbReference type="ARBA" id="ARBA00022475"/>
    </source>
</evidence>
<reference evidence="9 10" key="1">
    <citation type="submission" date="2018-08" db="EMBL/GenBank/DDBJ databases">
        <title>Meiothermus luteus KCTC 52599 genome sequencing project.</title>
        <authorList>
            <person name="Da Costa M.S."/>
            <person name="Albuquerque L."/>
            <person name="Raposo P."/>
            <person name="Froufe H.J.C."/>
            <person name="Barroso C.S."/>
            <person name="Egas C."/>
        </authorList>
    </citation>
    <scope>NUCLEOTIDE SEQUENCE [LARGE SCALE GENOMIC DNA]</scope>
    <source>
        <strain evidence="9 10">KCTC 52599</strain>
    </source>
</reference>
<comment type="caution">
    <text evidence="9">The sequence shown here is derived from an EMBL/GenBank/DDBJ whole genome shotgun (WGS) entry which is preliminary data.</text>
</comment>
<evidence type="ECO:0000256" key="3">
    <source>
        <dbReference type="ARBA" id="ARBA00022692"/>
    </source>
</evidence>
<evidence type="ECO:0000256" key="7">
    <source>
        <dbReference type="SAM" id="Phobius"/>
    </source>
</evidence>
<dbReference type="AlphaFoldDB" id="A0A399ENF4"/>
<keyword evidence="2" id="KW-1003">Cell membrane</keyword>
<keyword evidence="4 7" id="KW-1133">Transmembrane helix</keyword>
<feature type="transmembrane region" description="Helical" evidence="7">
    <location>
        <begin position="54"/>
        <end position="74"/>
    </location>
</feature>
<keyword evidence="3 7" id="KW-0812">Transmembrane</keyword>
<accession>A0A399ENF4</accession>
<evidence type="ECO:0000313" key="9">
    <source>
        <dbReference type="EMBL" id="RIH85053.1"/>
    </source>
</evidence>
<comment type="subcellular location">
    <subcellularLocation>
        <location evidence="1">Cell membrane</location>
        <topology evidence="1">Multi-pass membrane protein</topology>
    </subcellularLocation>
</comment>
<evidence type="ECO:0000259" key="8">
    <source>
        <dbReference type="Pfam" id="PF06271"/>
    </source>
</evidence>